<keyword evidence="5" id="KW-1185">Reference proteome</keyword>
<feature type="transmembrane region" description="Helical" evidence="2">
    <location>
        <begin position="25"/>
        <end position="42"/>
    </location>
</feature>
<dbReference type="GeneTree" id="ENSGT00950000182866"/>
<evidence type="ECO:0000256" key="2">
    <source>
        <dbReference type="SAM" id="Phobius"/>
    </source>
</evidence>
<dbReference type="InterPro" id="IPR026845">
    <property type="entry name" value="NXPH/NXPE"/>
</dbReference>
<name>A0A3P8U4Z2_AMPPE</name>
<dbReference type="Pfam" id="PF06312">
    <property type="entry name" value="Neurexophilin"/>
    <property type="match status" value="1"/>
</dbReference>
<proteinExistence type="inferred from homology"/>
<dbReference type="AlphaFoldDB" id="A0A3P8U4Z2"/>
<reference evidence="4 5" key="1">
    <citation type="submission" date="2018-03" db="EMBL/GenBank/DDBJ databases">
        <title>Finding Nemo's genes: A chromosome-scale reference assembly of the genome of the orange clownfish Amphiprion percula.</title>
        <authorList>
            <person name="Lehmann R."/>
        </authorList>
    </citation>
    <scope>NUCLEOTIDE SEQUENCE</scope>
</reference>
<dbReference type="InterPro" id="IPR057106">
    <property type="entry name" value="NXPE4_C"/>
</dbReference>
<evidence type="ECO:0000313" key="4">
    <source>
        <dbReference type="Ensembl" id="ENSAPEP00000030367.1"/>
    </source>
</evidence>
<dbReference type="Pfam" id="PF24536">
    <property type="entry name" value="NXPE4_C"/>
    <property type="match status" value="1"/>
</dbReference>
<keyword evidence="2" id="KW-1133">Transmembrane helix</keyword>
<evidence type="ECO:0000313" key="5">
    <source>
        <dbReference type="Proteomes" id="UP000265080"/>
    </source>
</evidence>
<sequence>MFLDVTIFFFPAKVSFYRRLEQKKMSYLVIAVTISLLIFYQFQKKENLTIIPPREVPKKHHDVCTVQPLSPKEGLEEKLLLESIAWPETPSLLTPLSLNETSYPAKSTFTILPQTGGGQWHVGDKLKVLIKMCDFQGHPKKSGGDVLFARLHNPTLGAGVAGKVEDHLNGTYSAVFSLLWEGSAWVEVTLVHPSEAVTVLRRLNSEQPDRVIFQSLFYSGSISETTICNVFLRSTEQPLCNYTDLHTGEPWFCFKPKNLNCDTRINHSKREVKQNLKANEEKLFQLGVNMKVSIPASGPASVTVLPRQKAVNSSNMESGLSGYYYKDEWQTLSGTKVQQFNTPSAITQCLKGKVVHLYGDSTIRQWFEYFNGALPDLKEFDLNSHKQNGPFMAMDIPNNILMTFRCHGPPFRCHPVPISELRYIANELDNVIGGTNTVVIFGIWAHFGSYPMEVYIRRLQSIRRAVIRLLNRSPGTVVIIRTANPKALTLFESLANSDWYSLQNDKVLRAIFKGLNVHLVDAWEMVLAHHLPHNLHPQPPIIKNMINVLLSYICPIKSG</sequence>
<feature type="domain" description="NXPE C-terminal" evidence="3">
    <location>
        <begin position="329"/>
        <end position="554"/>
    </location>
</feature>
<keyword evidence="2" id="KW-0812">Transmembrane</keyword>
<comment type="similarity">
    <text evidence="1">Belongs to the NXPE family.</text>
</comment>
<dbReference type="Proteomes" id="UP000265080">
    <property type="component" value="Chromosome 21"/>
</dbReference>
<evidence type="ECO:0000256" key="1">
    <source>
        <dbReference type="ARBA" id="ARBA00005431"/>
    </source>
</evidence>
<reference evidence="4" key="3">
    <citation type="submission" date="2025-09" db="UniProtKB">
        <authorList>
            <consortium name="Ensembl"/>
        </authorList>
    </citation>
    <scope>IDENTIFICATION</scope>
</reference>
<dbReference type="PANTHER" id="PTHR16165:SF9">
    <property type="entry name" value="NXPE FAMILY MEMBER 3"/>
    <property type="match status" value="1"/>
</dbReference>
<protein>
    <submittedName>
        <fullName evidence="4">Neurexophilin and PC-esterase domain family member 3</fullName>
    </submittedName>
</protein>
<dbReference type="GO" id="GO:0007399">
    <property type="term" value="P:nervous system development"/>
    <property type="evidence" value="ECO:0007669"/>
    <property type="project" value="UniProtKB-ARBA"/>
</dbReference>
<organism evidence="4 5">
    <name type="scientific">Amphiprion percula</name>
    <name type="common">Orange clownfish</name>
    <name type="synonym">Lutjanus percula</name>
    <dbReference type="NCBI Taxonomy" id="161767"/>
    <lineage>
        <taxon>Eukaryota</taxon>
        <taxon>Metazoa</taxon>
        <taxon>Chordata</taxon>
        <taxon>Craniata</taxon>
        <taxon>Vertebrata</taxon>
        <taxon>Euteleostomi</taxon>
        <taxon>Actinopterygii</taxon>
        <taxon>Neopterygii</taxon>
        <taxon>Teleostei</taxon>
        <taxon>Neoteleostei</taxon>
        <taxon>Acanthomorphata</taxon>
        <taxon>Ovalentaria</taxon>
        <taxon>Pomacentridae</taxon>
        <taxon>Amphiprion</taxon>
    </lineage>
</organism>
<dbReference type="Ensembl" id="ENSAPET00000031181.1">
    <property type="protein sequence ID" value="ENSAPEP00000030367.1"/>
    <property type="gene ID" value="ENSAPEG00000021561.1"/>
</dbReference>
<accession>A0A3P8U4Z2</accession>
<dbReference type="SUPFAM" id="SSF81296">
    <property type="entry name" value="E set domains"/>
    <property type="match status" value="1"/>
</dbReference>
<keyword evidence="2" id="KW-0472">Membrane</keyword>
<reference evidence="4" key="2">
    <citation type="submission" date="2025-08" db="UniProtKB">
        <authorList>
            <consortium name="Ensembl"/>
        </authorList>
    </citation>
    <scope>IDENTIFICATION</scope>
</reference>
<dbReference type="InterPro" id="IPR014756">
    <property type="entry name" value="Ig_E-set"/>
</dbReference>
<evidence type="ECO:0000259" key="3">
    <source>
        <dbReference type="Pfam" id="PF24536"/>
    </source>
</evidence>
<dbReference type="PANTHER" id="PTHR16165">
    <property type="entry name" value="NXPE FAMILY MEMBER"/>
    <property type="match status" value="1"/>
</dbReference>